<accession>A0ACB9M6U0</accession>
<organism evidence="1 2">
    <name type="scientific">Melastoma candidum</name>
    <dbReference type="NCBI Taxonomy" id="119954"/>
    <lineage>
        <taxon>Eukaryota</taxon>
        <taxon>Viridiplantae</taxon>
        <taxon>Streptophyta</taxon>
        <taxon>Embryophyta</taxon>
        <taxon>Tracheophyta</taxon>
        <taxon>Spermatophyta</taxon>
        <taxon>Magnoliopsida</taxon>
        <taxon>eudicotyledons</taxon>
        <taxon>Gunneridae</taxon>
        <taxon>Pentapetalae</taxon>
        <taxon>rosids</taxon>
        <taxon>malvids</taxon>
        <taxon>Myrtales</taxon>
        <taxon>Melastomataceae</taxon>
        <taxon>Melastomatoideae</taxon>
        <taxon>Melastomateae</taxon>
        <taxon>Melastoma</taxon>
    </lineage>
</organism>
<protein>
    <submittedName>
        <fullName evidence="1">Uncharacterized protein</fullName>
    </submittedName>
</protein>
<proteinExistence type="predicted"/>
<keyword evidence="2" id="KW-1185">Reference proteome</keyword>
<evidence type="ECO:0000313" key="1">
    <source>
        <dbReference type="EMBL" id="KAI4319748.1"/>
    </source>
</evidence>
<sequence>MSKSPVSADSAAATALNDLPDVILSNIFALLTDTRSRNSLSLVCRKYCALERATRTSLALRGNVKDLYRIPTCFRNVTSLDLSLLSPWGHDLLSAVSDPLLLAHGLARSFPLVDSLTVYARSSSILLALLPRWPLLRHVKLVRWHQRPHTPLGADFTAIFAHCRSLLTLDVSSFYYYTEDLHPVLQEHPLSAGFLTKLDLLTVSFSEGFKSQEIKAITSACRNLKELLLACTFDTRYNGYIGDEAMLDISVNCPKLSILHLVDTSSLLNIRGNPEDDGFTAEDAGISHATMVEFFSGLGLLEELVLDVCKNVRNSGMALEVLNSKCPNLKLLKLGQFHEVVMAVDSRLDGLARCHGLVSLSIKNSGNLTDEGLIEIARGCSKLAKFEIQGCKNVTWKGMRTLTSLLRRTLIDVSISCCKNLGATTSLRSVEPIRHRIQRLHIDCVWDGEELADDCGGLAFDLNEVADARSSTQRHGEFMHCSGNADYEDTGGTTKKCKYMVDVDAHGQYSYHQTNGNANGILGERWDRLRYLSLWISIGELLAPLLELGLDDCPNLEEIRIKVEGDCRGMNKPPVPAFGLNNLVGYPALTKLQLDCCEVLGYALTAPSGQMDLTLWERFFLNGIADLSIDTLDYWPPQDRDVNQRSLSLPAVGLLSESQTLRRIFIHGTAHEHFMNFLLKIPSLRDAQLRADYYPAPENDMSTEMRVGSCSRFEDQLNQRIIPD</sequence>
<name>A0ACB9M6U0_9MYRT</name>
<dbReference type="Proteomes" id="UP001057402">
    <property type="component" value="Chromosome 10"/>
</dbReference>
<reference evidence="2" key="1">
    <citation type="journal article" date="2023" name="Front. Plant Sci.">
        <title>Chromosomal-level genome assembly of Melastoma candidum provides insights into trichome evolution.</title>
        <authorList>
            <person name="Zhong Y."/>
            <person name="Wu W."/>
            <person name="Sun C."/>
            <person name="Zou P."/>
            <person name="Liu Y."/>
            <person name="Dai S."/>
            <person name="Zhou R."/>
        </authorList>
    </citation>
    <scope>NUCLEOTIDE SEQUENCE [LARGE SCALE GENOMIC DNA]</scope>
</reference>
<dbReference type="EMBL" id="CM042889">
    <property type="protein sequence ID" value="KAI4319748.1"/>
    <property type="molecule type" value="Genomic_DNA"/>
</dbReference>
<gene>
    <name evidence="1" type="ORF">MLD38_033310</name>
</gene>
<comment type="caution">
    <text evidence="1">The sequence shown here is derived from an EMBL/GenBank/DDBJ whole genome shotgun (WGS) entry which is preliminary data.</text>
</comment>
<evidence type="ECO:0000313" key="2">
    <source>
        <dbReference type="Proteomes" id="UP001057402"/>
    </source>
</evidence>